<reference evidence="24" key="2">
    <citation type="submission" date="2025-09" db="UniProtKB">
        <authorList>
            <consortium name="Ensembl"/>
        </authorList>
    </citation>
    <scope>IDENTIFICATION</scope>
</reference>
<evidence type="ECO:0000256" key="12">
    <source>
        <dbReference type="ARBA" id="ARBA00022840"/>
    </source>
</evidence>
<dbReference type="Pfam" id="PF00069">
    <property type="entry name" value="Pkinase"/>
    <property type="match status" value="1"/>
</dbReference>
<evidence type="ECO:0000256" key="15">
    <source>
        <dbReference type="ARBA" id="ARBA00023242"/>
    </source>
</evidence>
<keyword evidence="12 19" id="KW-0067">ATP-binding</keyword>
<dbReference type="Gene3D" id="3.30.1120.30">
    <property type="entry name" value="POLO box domain"/>
    <property type="match status" value="2"/>
</dbReference>
<dbReference type="Gene3D" id="1.10.510.10">
    <property type="entry name" value="Transferase(Phosphotransferase) domain 1"/>
    <property type="match status" value="1"/>
</dbReference>
<evidence type="ECO:0000256" key="19">
    <source>
        <dbReference type="PROSITE-ProRule" id="PRU10141"/>
    </source>
</evidence>
<dbReference type="GO" id="GO:0010646">
    <property type="term" value="P:regulation of cell communication"/>
    <property type="evidence" value="ECO:0007669"/>
    <property type="project" value="UniProtKB-ARBA"/>
</dbReference>
<dbReference type="GO" id="GO:0000776">
    <property type="term" value="C:kinetochore"/>
    <property type="evidence" value="ECO:0007669"/>
    <property type="project" value="TreeGrafter"/>
</dbReference>
<evidence type="ECO:0000256" key="10">
    <source>
        <dbReference type="ARBA" id="ARBA00022763"/>
    </source>
</evidence>
<evidence type="ECO:0000256" key="3">
    <source>
        <dbReference type="ARBA" id="ARBA00004604"/>
    </source>
</evidence>
<feature type="binding site" evidence="19">
    <location>
        <position position="91"/>
    </location>
    <ligand>
        <name>ATP</name>
        <dbReference type="ChEBI" id="CHEBI:30616"/>
    </ligand>
</feature>
<dbReference type="GO" id="GO:0005794">
    <property type="term" value="C:Golgi apparatus"/>
    <property type="evidence" value="ECO:0007669"/>
    <property type="project" value="UniProtKB-SubCell"/>
</dbReference>
<dbReference type="Proteomes" id="UP000472260">
    <property type="component" value="Unassembled WGS sequence"/>
</dbReference>
<evidence type="ECO:0000256" key="9">
    <source>
        <dbReference type="ARBA" id="ARBA00022741"/>
    </source>
</evidence>
<dbReference type="InterPro" id="IPR000719">
    <property type="entry name" value="Prot_kinase_dom"/>
</dbReference>
<keyword evidence="6 20" id="KW-0808">Transferase</keyword>
<keyword evidence="5 20" id="KW-0723">Serine/threonine-protein kinase</keyword>
<keyword evidence="25" id="KW-1185">Reference proteome</keyword>
<name>A0A671NT08_9TELE</name>
<evidence type="ECO:0000256" key="20">
    <source>
        <dbReference type="RuleBase" id="RU361162"/>
    </source>
</evidence>
<dbReference type="PANTHER" id="PTHR24345:SF44">
    <property type="entry name" value="SERINE_THREONINE-PROTEIN KINASE PLK2"/>
    <property type="match status" value="1"/>
</dbReference>
<feature type="domain" description="POLO box" evidence="23">
    <location>
        <begin position="450"/>
        <end position="528"/>
    </location>
</feature>
<dbReference type="GO" id="GO:0004674">
    <property type="term" value="F:protein serine/threonine kinase activity"/>
    <property type="evidence" value="ECO:0007669"/>
    <property type="project" value="UniProtKB-KW"/>
</dbReference>
<dbReference type="SUPFAM" id="SSF56112">
    <property type="entry name" value="Protein kinase-like (PK-like)"/>
    <property type="match status" value="1"/>
</dbReference>
<evidence type="ECO:0000256" key="4">
    <source>
        <dbReference type="ARBA" id="ARBA00022490"/>
    </source>
</evidence>
<protein>
    <recommendedName>
        <fullName evidence="20">Serine/threonine-protein kinase PLK</fullName>
        <ecNumber evidence="20">2.7.11.21</ecNumber>
    </recommendedName>
    <alternativeName>
        <fullName evidence="20">Polo-like kinase</fullName>
    </alternativeName>
</protein>
<dbReference type="CDD" id="cd13117">
    <property type="entry name" value="POLO_box_2"/>
    <property type="match status" value="1"/>
</dbReference>
<evidence type="ECO:0000256" key="21">
    <source>
        <dbReference type="SAM" id="MobiDB-lite"/>
    </source>
</evidence>
<keyword evidence="4" id="KW-0963">Cytoplasm</keyword>
<dbReference type="InterPro" id="IPR008271">
    <property type="entry name" value="Ser/Thr_kinase_AS"/>
</dbReference>
<evidence type="ECO:0000256" key="1">
    <source>
        <dbReference type="ARBA" id="ARBA00004300"/>
    </source>
</evidence>
<reference evidence="24" key="1">
    <citation type="submission" date="2025-08" db="UniProtKB">
        <authorList>
            <consortium name="Ensembl"/>
        </authorList>
    </citation>
    <scope>IDENTIFICATION</scope>
</reference>
<dbReference type="Gene3D" id="3.30.200.20">
    <property type="entry name" value="Phosphorylase Kinase, domain 1"/>
    <property type="match status" value="1"/>
</dbReference>
<evidence type="ECO:0000256" key="7">
    <source>
        <dbReference type="ARBA" id="ARBA00022703"/>
    </source>
</evidence>
<dbReference type="GO" id="GO:0023051">
    <property type="term" value="P:regulation of signaling"/>
    <property type="evidence" value="ECO:0007669"/>
    <property type="project" value="UniProtKB-ARBA"/>
</dbReference>
<evidence type="ECO:0000256" key="18">
    <source>
        <dbReference type="ARBA" id="ARBA00048347"/>
    </source>
</evidence>
<keyword evidence="9 19" id="KW-0547">Nucleotide-binding</keyword>
<keyword evidence="14" id="KW-0206">Cytoskeleton</keyword>
<evidence type="ECO:0000256" key="2">
    <source>
        <dbReference type="ARBA" id="ARBA00004555"/>
    </source>
</evidence>
<evidence type="ECO:0000256" key="5">
    <source>
        <dbReference type="ARBA" id="ARBA00022527"/>
    </source>
</evidence>
<dbReference type="Ensembl" id="ENSSANT00000049650.1">
    <property type="protein sequence ID" value="ENSSANP00000046662.1"/>
    <property type="gene ID" value="ENSSANG00000022807.1"/>
</dbReference>
<comment type="catalytic activity">
    <reaction evidence="18">
        <text>L-seryl-[protein] + ATP = O-phospho-L-seryl-[protein] + ADP + H(+)</text>
        <dbReference type="Rhea" id="RHEA:17989"/>
        <dbReference type="Rhea" id="RHEA-COMP:9863"/>
        <dbReference type="Rhea" id="RHEA-COMP:11604"/>
        <dbReference type="ChEBI" id="CHEBI:15378"/>
        <dbReference type="ChEBI" id="CHEBI:29999"/>
        <dbReference type="ChEBI" id="CHEBI:30616"/>
        <dbReference type="ChEBI" id="CHEBI:83421"/>
        <dbReference type="ChEBI" id="CHEBI:456216"/>
        <dbReference type="EC" id="2.7.11.21"/>
    </reaction>
</comment>
<dbReference type="InterPro" id="IPR036947">
    <property type="entry name" value="POLO_box_dom_sf"/>
</dbReference>
<feature type="domain" description="POLO box" evidence="23">
    <location>
        <begin position="548"/>
        <end position="632"/>
    </location>
</feature>
<gene>
    <name evidence="24" type="primary">LOC107704164</name>
</gene>
<keyword evidence="16" id="KW-0131">Cell cycle</keyword>
<keyword evidence="8" id="KW-0677">Repeat</keyword>
<dbReference type="EC" id="2.7.11.21" evidence="20"/>
<evidence type="ECO:0000259" key="22">
    <source>
        <dbReference type="PROSITE" id="PS50011"/>
    </source>
</evidence>
<evidence type="ECO:0000256" key="16">
    <source>
        <dbReference type="ARBA" id="ARBA00023306"/>
    </source>
</evidence>
<dbReference type="FunFam" id="3.30.200.20:FF:000091">
    <property type="entry name" value="Serine/threonine-protein kinase PLK"/>
    <property type="match status" value="1"/>
</dbReference>
<dbReference type="GO" id="GO:0006915">
    <property type="term" value="P:apoptotic process"/>
    <property type="evidence" value="ECO:0007669"/>
    <property type="project" value="UniProtKB-KW"/>
</dbReference>
<dbReference type="PROSITE" id="PS00108">
    <property type="entry name" value="PROTEIN_KINASE_ST"/>
    <property type="match status" value="1"/>
</dbReference>
<feature type="region of interest" description="Disordered" evidence="21">
    <location>
        <begin position="1"/>
        <end position="42"/>
    </location>
</feature>
<sequence>MDILRSITHHHHHHQPVNNGKMCEHTHHRSTEGRRGKLEDNHSQATQEMSRIITDSATGKCYCRGKVLGKGGFAKCYELTDLSTGKMYAAKIIPHMRVSKPHQREKIDREIELHRSLHHKHIVHFYHHFEDKDNIYILLEYCSRRSLAHILKARKVLTESEVRYYLRQIVSGLKYLHEQEILHRDLKLGNFFINESMELKVGDFGLAAKLEPIENRRRTICGTPNYLSPEVLNKQGHGCESDVWALGCVMYTMLLGRPPFETTNLKETYRCIREARYSMPSSLSAQAKHLISSMLAKNPMDRPQLDDILRHDFFCQVCTFTTPALTWRLKVNKPTKEEEDINRLCLDLRKTSISPQPCRQTLEDSKAPIPAAGKPAVPAKDTSSKQHIKDSIRMIVRGTLGSCSSSSECLEDSTMGSVADTVARVLRGCLENMPEANNISKESVNSSFQWVTKWVDYSNKYGFGYQLSDHTVGVLFNNGTHMSLLSDKKTVHYYAELGQCSVFSTSEAPEQFVGQVTILKYFAHYMEENLMDGGDLPNVTDAGKPRLYLLQWLKSDRALMMLFNDGTFQVNFYHDHTKIILCNQSEEYLLTYINEDRVSTTLRLSTLLVSGCSADLRSRMDYALNMLLQRCN</sequence>
<evidence type="ECO:0000256" key="13">
    <source>
        <dbReference type="ARBA" id="ARBA00023034"/>
    </source>
</evidence>
<evidence type="ECO:0000256" key="6">
    <source>
        <dbReference type="ARBA" id="ARBA00022679"/>
    </source>
</evidence>
<dbReference type="InterPro" id="IPR017441">
    <property type="entry name" value="Protein_kinase_ATP_BS"/>
</dbReference>
<dbReference type="GO" id="GO:0000922">
    <property type="term" value="C:spindle pole"/>
    <property type="evidence" value="ECO:0007669"/>
    <property type="project" value="TreeGrafter"/>
</dbReference>
<dbReference type="PROSITE" id="PS50078">
    <property type="entry name" value="POLO_BOX"/>
    <property type="match status" value="2"/>
</dbReference>
<organism evidence="24 25">
    <name type="scientific">Sinocyclocheilus anshuiensis</name>
    <dbReference type="NCBI Taxonomy" id="1608454"/>
    <lineage>
        <taxon>Eukaryota</taxon>
        <taxon>Metazoa</taxon>
        <taxon>Chordata</taxon>
        <taxon>Craniata</taxon>
        <taxon>Vertebrata</taxon>
        <taxon>Euteleostomi</taxon>
        <taxon>Actinopterygii</taxon>
        <taxon>Neopterygii</taxon>
        <taxon>Teleostei</taxon>
        <taxon>Ostariophysi</taxon>
        <taxon>Cypriniformes</taxon>
        <taxon>Cyprinidae</taxon>
        <taxon>Cyprininae</taxon>
        <taxon>Sinocyclocheilus</taxon>
    </lineage>
</organism>
<comment type="catalytic activity">
    <reaction evidence="17 20">
        <text>L-threonyl-[protein] + ATP = O-phospho-L-threonyl-[protein] + ADP + H(+)</text>
        <dbReference type="Rhea" id="RHEA:46608"/>
        <dbReference type="Rhea" id="RHEA-COMP:11060"/>
        <dbReference type="Rhea" id="RHEA-COMP:11605"/>
        <dbReference type="ChEBI" id="CHEBI:15378"/>
        <dbReference type="ChEBI" id="CHEBI:30013"/>
        <dbReference type="ChEBI" id="CHEBI:30616"/>
        <dbReference type="ChEBI" id="CHEBI:61977"/>
        <dbReference type="ChEBI" id="CHEBI:456216"/>
        <dbReference type="EC" id="2.7.11.21"/>
    </reaction>
</comment>
<dbReference type="FunFam" id="3.30.1120.30:FF:000001">
    <property type="entry name" value="Serine/threonine-protein kinase PLK"/>
    <property type="match status" value="1"/>
</dbReference>
<evidence type="ECO:0000259" key="23">
    <source>
        <dbReference type="PROSITE" id="PS50078"/>
    </source>
</evidence>
<proteinExistence type="inferred from homology"/>
<dbReference type="SUPFAM" id="SSF82615">
    <property type="entry name" value="Polo-box domain"/>
    <property type="match status" value="2"/>
</dbReference>
<dbReference type="GO" id="GO:0006974">
    <property type="term" value="P:DNA damage response"/>
    <property type="evidence" value="ECO:0007669"/>
    <property type="project" value="UniProtKB-KW"/>
</dbReference>
<dbReference type="InterPro" id="IPR033695">
    <property type="entry name" value="POLO_box_2"/>
</dbReference>
<evidence type="ECO:0000256" key="17">
    <source>
        <dbReference type="ARBA" id="ARBA00047802"/>
    </source>
</evidence>
<dbReference type="SMART" id="SM00220">
    <property type="entry name" value="S_TKc"/>
    <property type="match status" value="1"/>
</dbReference>
<evidence type="ECO:0000256" key="11">
    <source>
        <dbReference type="ARBA" id="ARBA00022777"/>
    </source>
</evidence>
<evidence type="ECO:0000313" key="25">
    <source>
        <dbReference type="Proteomes" id="UP000472260"/>
    </source>
</evidence>
<comment type="similarity">
    <text evidence="20">Belongs to the protein kinase superfamily. Ser/Thr protein kinase family. CDC5/Polo subfamily.</text>
</comment>
<evidence type="ECO:0000256" key="14">
    <source>
        <dbReference type="ARBA" id="ARBA00023212"/>
    </source>
</evidence>
<dbReference type="GO" id="GO:0005730">
    <property type="term" value="C:nucleolus"/>
    <property type="evidence" value="ECO:0007669"/>
    <property type="project" value="UniProtKB-SubCell"/>
</dbReference>
<feature type="compositionally biased region" description="Basic and acidic residues" evidence="21">
    <location>
        <begin position="22"/>
        <end position="42"/>
    </location>
</feature>
<keyword evidence="11 20" id="KW-0418">Kinase</keyword>
<evidence type="ECO:0000256" key="8">
    <source>
        <dbReference type="ARBA" id="ARBA00022737"/>
    </source>
</evidence>
<dbReference type="AlphaFoldDB" id="A0A671NT08"/>
<keyword evidence="15" id="KW-0539">Nucleus</keyword>
<accession>A0A671NT08</accession>
<dbReference type="GO" id="GO:0005524">
    <property type="term" value="F:ATP binding"/>
    <property type="evidence" value="ECO:0007669"/>
    <property type="project" value="UniProtKB-UniRule"/>
</dbReference>
<dbReference type="PROSITE" id="PS00107">
    <property type="entry name" value="PROTEIN_KINASE_ATP"/>
    <property type="match status" value="1"/>
</dbReference>
<evidence type="ECO:0000313" key="24">
    <source>
        <dbReference type="Ensembl" id="ENSSANP00000046662.1"/>
    </source>
</evidence>
<dbReference type="GO" id="GO:0007052">
    <property type="term" value="P:mitotic spindle organization"/>
    <property type="evidence" value="ECO:0007669"/>
    <property type="project" value="TreeGrafter"/>
</dbReference>
<dbReference type="InterPro" id="IPR011009">
    <property type="entry name" value="Kinase-like_dom_sf"/>
</dbReference>
<dbReference type="PROSITE" id="PS50011">
    <property type="entry name" value="PROTEIN_KINASE_DOM"/>
    <property type="match status" value="1"/>
</dbReference>
<dbReference type="CDD" id="cd13118">
    <property type="entry name" value="POLO_box_1"/>
    <property type="match status" value="1"/>
</dbReference>
<dbReference type="Pfam" id="PF00659">
    <property type="entry name" value="POLO_box"/>
    <property type="match status" value="2"/>
</dbReference>
<dbReference type="FunFam" id="1.10.510.10:FF:000189">
    <property type="entry name" value="Serine/threonine-protein kinase PLK"/>
    <property type="match status" value="1"/>
</dbReference>
<dbReference type="InterPro" id="IPR033701">
    <property type="entry name" value="POLO_box_1"/>
</dbReference>
<keyword evidence="10" id="KW-0227">DNA damage</keyword>
<feature type="domain" description="Protein kinase" evidence="22">
    <location>
        <begin position="62"/>
        <end position="314"/>
    </location>
</feature>
<dbReference type="PANTHER" id="PTHR24345">
    <property type="entry name" value="SERINE/THREONINE-PROTEIN KINASE PLK"/>
    <property type="match status" value="1"/>
</dbReference>
<keyword evidence="7" id="KW-0053">Apoptosis</keyword>
<comment type="subcellular location">
    <subcellularLocation>
        <location evidence="1">Cytoplasm</location>
        <location evidence="1">Cytoskeleton</location>
        <location evidence="1">Microtubule organizing center</location>
        <location evidence="1">Centrosome</location>
    </subcellularLocation>
    <subcellularLocation>
        <location evidence="2">Golgi apparatus</location>
    </subcellularLocation>
    <subcellularLocation>
        <location evidence="3">Nucleus</location>
        <location evidence="3">Nucleolus</location>
    </subcellularLocation>
</comment>
<keyword evidence="13" id="KW-0333">Golgi apparatus</keyword>
<dbReference type="InterPro" id="IPR000959">
    <property type="entry name" value="POLO_box_dom"/>
</dbReference>
<dbReference type="GO" id="GO:0005813">
    <property type="term" value="C:centrosome"/>
    <property type="evidence" value="ECO:0007669"/>
    <property type="project" value="UniProtKB-SubCell"/>
</dbReference>